<keyword evidence="2" id="KW-0998">Cell outer membrane</keyword>
<proteinExistence type="inferred from homology"/>
<keyword evidence="2" id="KW-0449">Lipoprotein</keyword>
<dbReference type="RefSeq" id="WP_309480706.1">
    <property type="nucleotide sequence ID" value="NZ_CP133720.1"/>
</dbReference>
<comment type="function">
    <text evidence="2">Involved in the storage or transport of lipids necessary for membrane maintenance under stressful conditions. Displays a binding preference for lysophospholipids.</text>
</comment>
<keyword evidence="5" id="KW-1185">Reference proteome</keyword>
<sequence>MPTVDSVNLDRYLGKWYEITSIPNRFQAMCVSDTRAEYVKDGDRIKVINRCRKQDGKIETAEGIAKIVDGSNNAKLRVSFFRPFYGNYWVLDLDPDYQWVLVGEPSRKYAWVLSRNMQVDPQTLQKLMQKAESLGYQATQFKASVQAQSID</sequence>
<dbReference type="InterPro" id="IPR002446">
    <property type="entry name" value="Lipocalin_bac"/>
</dbReference>
<comment type="subcellular location">
    <subcellularLocation>
        <location evidence="2">Cell outer membrane</location>
    </subcellularLocation>
</comment>
<dbReference type="SUPFAM" id="SSF50814">
    <property type="entry name" value="Lipocalins"/>
    <property type="match status" value="1"/>
</dbReference>
<dbReference type="Gene3D" id="2.40.128.20">
    <property type="match status" value="1"/>
</dbReference>
<evidence type="ECO:0000256" key="2">
    <source>
        <dbReference type="PIRNR" id="PIRNR036893"/>
    </source>
</evidence>
<evidence type="ECO:0000313" key="4">
    <source>
        <dbReference type="EMBL" id="WMW79207.1"/>
    </source>
</evidence>
<dbReference type="Pfam" id="PF08212">
    <property type="entry name" value="Lipocalin_2"/>
    <property type="match status" value="1"/>
</dbReference>
<keyword evidence="2" id="KW-0472">Membrane</keyword>
<evidence type="ECO:0000313" key="5">
    <source>
        <dbReference type="Proteomes" id="UP001181355"/>
    </source>
</evidence>
<protein>
    <recommendedName>
        <fullName evidence="2">Outer membrane lipoprotein Blc</fullName>
    </recommendedName>
</protein>
<dbReference type="CDD" id="cd19438">
    <property type="entry name" value="lipocalin_Blc-like"/>
    <property type="match status" value="1"/>
</dbReference>
<dbReference type="PRINTS" id="PR01171">
    <property type="entry name" value="BCTLIPOCALIN"/>
</dbReference>
<keyword evidence="2" id="KW-0446">Lipid-binding</keyword>
<dbReference type="PANTHER" id="PTHR10612:SF34">
    <property type="entry name" value="APOLIPOPROTEIN D"/>
    <property type="match status" value="1"/>
</dbReference>
<dbReference type="InterPro" id="IPR047202">
    <property type="entry name" value="Lipocalin_Blc-like_dom"/>
</dbReference>
<dbReference type="InterPro" id="IPR022272">
    <property type="entry name" value="Lipocalin_CS"/>
</dbReference>
<comment type="similarity">
    <text evidence="1 2">Belongs to the calycin superfamily. Lipocalin family.</text>
</comment>
<dbReference type="InterPro" id="IPR012674">
    <property type="entry name" value="Calycin"/>
</dbReference>
<dbReference type="PROSITE" id="PS00213">
    <property type="entry name" value="LIPOCALIN"/>
    <property type="match status" value="1"/>
</dbReference>
<gene>
    <name evidence="4" type="ORF">RF679_11165</name>
</gene>
<organism evidence="4 5">
    <name type="scientific">Undibacterium cyanobacteriorum</name>
    <dbReference type="NCBI Taxonomy" id="3073561"/>
    <lineage>
        <taxon>Bacteria</taxon>
        <taxon>Pseudomonadati</taxon>
        <taxon>Pseudomonadota</taxon>
        <taxon>Betaproteobacteria</taxon>
        <taxon>Burkholderiales</taxon>
        <taxon>Oxalobacteraceae</taxon>
        <taxon>Undibacterium</taxon>
    </lineage>
</organism>
<dbReference type="InterPro" id="IPR000566">
    <property type="entry name" value="Lipocln_cytosolic_FA-bd_dom"/>
</dbReference>
<feature type="domain" description="Lipocalin/cytosolic fatty-acid binding" evidence="3">
    <location>
        <begin position="7"/>
        <end position="144"/>
    </location>
</feature>
<dbReference type="EMBL" id="CP133720">
    <property type="protein sequence ID" value="WMW79207.1"/>
    <property type="molecule type" value="Genomic_DNA"/>
</dbReference>
<dbReference type="PANTHER" id="PTHR10612">
    <property type="entry name" value="APOLIPOPROTEIN D"/>
    <property type="match status" value="1"/>
</dbReference>
<dbReference type="Proteomes" id="UP001181355">
    <property type="component" value="Chromosome"/>
</dbReference>
<reference evidence="4" key="1">
    <citation type="submission" date="2023-09" db="EMBL/GenBank/DDBJ databases">
        <title>Undibacterium sp. 20NA77.5 isolated from freshwater.</title>
        <authorList>
            <person name="Le V."/>
            <person name="Ko S.-R."/>
            <person name="Ahn C.-Y."/>
            <person name="Oh H.-M."/>
        </authorList>
    </citation>
    <scope>NUCLEOTIDE SEQUENCE</scope>
    <source>
        <strain evidence="4">20NA77.5</strain>
    </source>
</reference>
<evidence type="ECO:0000259" key="3">
    <source>
        <dbReference type="Pfam" id="PF08212"/>
    </source>
</evidence>
<dbReference type="PIRSF" id="PIRSF036893">
    <property type="entry name" value="Lipocalin_ApoD"/>
    <property type="match status" value="1"/>
</dbReference>
<evidence type="ECO:0000256" key="1">
    <source>
        <dbReference type="ARBA" id="ARBA00006889"/>
    </source>
</evidence>
<comment type="subunit">
    <text evidence="2">Homodimer.</text>
</comment>
<name>A0ABY9RD86_9BURK</name>
<dbReference type="InterPro" id="IPR022271">
    <property type="entry name" value="Lipocalin_ApoD"/>
</dbReference>
<accession>A0ABY9RD86</accession>